<dbReference type="GO" id="GO:0016853">
    <property type="term" value="F:isomerase activity"/>
    <property type="evidence" value="ECO:0007669"/>
    <property type="project" value="UniProtKB-KW"/>
</dbReference>
<evidence type="ECO:0000313" key="3">
    <source>
        <dbReference type="Proteomes" id="UP001231924"/>
    </source>
</evidence>
<feature type="domain" description="Mycothiol-dependent maleylpyruvate isomerase metal-binding" evidence="1">
    <location>
        <begin position="19"/>
        <end position="143"/>
    </location>
</feature>
<reference evidence="2 3" key="1">
    <citation type="submission" date="2023-06" db="EMBL/GenBank/DDBJ databases">
        <title>Actinomycetospora Odt1-22.</title>
        <authorList>
            <person name="Supong K."/>
        </authorList>
    </citation>
    <scope>NUCLEOTIDE SEQUENCE [LARGE SCALE GENOMIC DNA]</scope>
    <source>
        <strain evidence="2 3">Odt1-22</strain>
    </source>
</reference>
<evidence type="ECO:0000259" key="1">
    <source>
        <dbReference type="Pfam" id="PF11716"/>
    </source>
</evidence>
<dbReference type="NCBIfam" id="TIGR03083">
    <property type="entry name" value="maleylpyruvate isomerase family mycothiol-dependent enzyme"/>
    <property type="match status" value="1"/>
</dbReference>
<gene>
    <name evidence="2" type="ORF">QRT03_09380</name>
</gene>
<comment type="caution">
    <text evidence="2">The sequence shown here is derived from an EMBL/GenBank/DDBJ whole genome shotgun (WGS) entry which is preliminary data.</text>
</comment>
<dbReference type="InterPro" id="IPR034660">
    <property type="entry name" value="DinB/YfiT-like"/>
</dbReference>
<dbReference type="Gene3D" id="1.20.120.450">
    <property type="entry name" value="dinb family like domain"/>
    <property type="match status" value="1"/>
</dbReference>
<proteinExistence type="predicted"/>
<dbReference type="InterPro" id="IPR017517">
    <property type="entry name" value="Maleyloyr_isom"/>
</dbReference>
<accession>A0ABT7M688</accession>
<sequence>METATKSARSLVGDLGVLRREAGMAMATIASLADDELGRPTRCEGWTRAHVVAHLAQEADVLTGLVTGEAAAPADLEQAVDGATARQLAVRLEQAERRLAAALEGLPHGARTETVTTPCAGELSVYALPALRTAELIVHHHDLDTTWQWHEAGTDAIVDAIEICVLRLQGNPESPGLHVVAREGEEWTVGDGAVRLEGYYEDLLPFLAREQVEDGLRHDGELPVLPPW</sequence>
<dbReference type="RefSeq" id="WP_286052418.1">
    <property type="nucleotide sequence ID" value="NZ_JASVWF010000002.1"/>
</dbReference>
<dbReference type="Pfam" id="PF11716">
    <property type="entry name" value="MDMPI_N"/>
    <property type="match status" value="1"/>
</dbReference>
<organism evidence="2 3">
    <name type="scientific">Actinomycetospora termitidis</name>
    <dbReference type="NCBI Taxonomy" id="3053470"/>
    <lineage>
        <taxon>Bacteria</taxon>
        <taxon>Bacillati</taxon>
        <taxon>Actinomycetota</taxon>
        <taxon>Actinomycetes</taxon>
        <taxon>Pseudonocardiales</taxon>
        <taxon>Pseudonocardiaceae</taxon>
        <taxon>Actinomycetospora</taxon>
    </lineage>
</organism>
<keyword evidence="3" id="KW-1185">Reference proteome</keyword>
<protein>
    <submittedName>
        <fullName evidence="2">Maleylpyruvate isomerase family mycothiol-dependent enzyme</fullName>
    </submittedName>
</protein>
<dbReference type="EMBL" id="JASVWF010000002">
    <property type="protein sequence ID" value="MDL5156166.1"/>
    <property type="molecule type" value="Genomic_DNA"/>
</dbReference>
<keyword evidence="2" id="KW-0413">Isomerase</keyword>
<dbReference type="Proteomes" id="UP001231924">
    <property type="component" value="Unassembled WGS sequence"/>
</dbReference>
<dbReference type="InterPro" id="IPR024344">
    <property type="entry name" value="MDMPI_metal-binding"/>
</dbReference>
<evidence type="ECO:0000313" key="2">
    <source>
        <dbReference type="EMBL" id="MDL5156166.1"/>
    </source>
</evidence>
<name>A0ABT7M688_9PSEU</name>
<dbReference type="SUPFAM" id="SSF109854">
    <property type="entry name" value="DinB/YfiT-like putative metalloenzymes"/>
    <property type="match status" value="1"/>
</dbReference>